<dbReference type="FunFam" id="2.60.120.1440:FF:000001">
    <property type="entry name" value="Putative anti-sigma factor"/>
    <property type="match status" value="1"/>
</dbReference>
<feature type="domain" description="Protein FecR C-terminal" evidence="4">
    <location>
        <begin position="338"/>
        <end position="404"/>
    </location>
</feature>
<protein>
    <submittedName>
        <fullName evidence="5">DUF4974 domain-containing protein</fullName>
    </submittedName>
</protein>
<dbReference type="RefSeq" id="WP_120519254.1">
    <property type="nucleotide sequence ID" value="NZ_QXZY01000017.1"/>
</dbReference>
<evidence type="ECO:0000313" key="5">
    <source>
        <dbReference type="EMBL" id="RPD38113.1"/>
    </source>
</evidence>
<feature type="domain" description="FecR protein" evidence="3">
    <location>
        <begin position="199"/>
        <end position="295"/>
    </location>
</feature>
<dbReference type="GO" id="GO:0016989">
    <property type="term" value="F:sigma factor antagonist activity"/>
    <property type="evidence" value="ECO:0007669"/>
    <property type="project" value="TreeGrafter"/>
</dbReference>
<dbReference type="AlphaFoldDB" id="A0A3N4MRW2"/>
<keyword evidence="2" id="KW-0472">Membrane</keyword>
<dbReference type="Gene3D" id="2.60.120.1440">
    <property type="match status" value="1"/>
</dbReference>
<accession>A0A3N4MRW2</accession>
<dbReference type="OrthoDB" id="1452822at2"/>
<dbReference type="PANTHER" id="PTHR30273:SF2">
    <property type="entry name" value="PROTEIN FECR"/>
    <property type="match status" value="1"/>
</dbReference>
<dbReference type="EMBL" id="RMBX01000018">
    <property type="protein sequence ID" value="RPD38113.1"/>
    <property type="molecule type" value="Genomic_DNA"/>
</dbReference>
<gene>
    <name evidence="5" type="ORF">EG028_26730</name>
</gene>
<name>A0A3N4MRW2_9BACT</name>
<sequence>MQRTAFLVLGFLRGELSAQEQEELDAWVAASPENRAFFDSLTVDDSLHRKLAAYALADEEQGWQRFAAKYFPGSLNVPGPRPDNAGSGVQEGGETAETPLRTIRSRNRWWMAAAAIAVLVLGTWMFLPRKQQPAVAVQQVNDVMPGSNKAILTLADGTTISLDSSGNQVIAQQGAAVKQTGGLLEYEPGEKGAGNVYNTLRTPRGGQFRIALPDGSAVWLNAESSLRFPVAFSGPERKVEMTGEAYFEVKQDAAHPFTVQVTPQTAVTVLGTHFNINAYTNEPGISATLLEGAVQVTAGNDSRRLSPGQQARVNSSGQITVLQQVDTEEAIGWKNEIFYFRDADIQSVMRQLERWYDVEVEYRGAVPSRRFQGEIQRNLKLSDVLEGLRSTGIGFSIEGKKIVVVP</sequence>
<keyword evidence="6" id="KW-1185">Reference proteome</keyword>
<dbReference type="PANTHER" id="PTHR30273">
    <property type="entry name" value="PERIPLASMIC SIGNAL SENSOR AND SIGMA FACTOR ACTIVATOR FECR-RELATED"/>
    <property type="match status" value="1"/>
</dbReference>
<evidence type="ECO:0000313" key="6">
    <source>
        <dbReference type="Proteomes" id="UP000279089"/>
    </source>
</evidence>
<keyword evidence="2" id="KW-1133">Transmembrane helix</keyword>
<evidence type="ECO:0000256" key="1">
    <source>
        <dbReference type="SAM" id="MobiDB-lite"/>
    </source>
</evidence>
<dbReference type="Proteomes" id="UP000279089">
    <property type="component" value="Unassembled WGS sequence"/>
</dbReference>
<comment type="caution">
    <text evidence="5">The sequence shown here is derived from an EMBL/GenBank/DDBJ whole genome shotgun (WGS) entry which is preliminary data.</text>
</comment>
<evidence type="ECO:0000256" key="2">
    <source>
        <dbReference type="SAM" id="Phobius"/>
    </source>
</evidence>
<dbReference type="Pfam" id="PF16344">
    <property type="entry name" value="FecR_C"/>
    <property type="match status" value="1"/>
</dbReference>
<evidence type="ECO:0000259" key="3">
    <source>
        <dbReference type="Pfam" id="PF04773"/>
    </source>
</evidence>
<reference evidence="6" key="1">
    <citation type="submission" date="2018-11" db="EMBL/GenBank/DDBJ databases">
        <title>Chitinophaga lutea sp.nov., isolate from arsenic contaminated soil.</title>
        <authorList>
            <person name="Zong Y."/>
        </authorList>
    </citation>
    <scope>NUCLEOTIDE SEQUENCE [LARGE SCALE GENOMIC DNA]</scope>
    <source>
        <strain evidence="6">YLT18</strain>
    </source>
</reference>
<dbReference type="Pfam" id="PF04773">
    <property type="entry name" value="FecR"/>
    <property type="match status" value="1"/>
</dbReference>
<feature type="region of interest" description="Disordered" evidence="1">
    <location>
        <begin position="77"/>
        <end position="96"/>
    </location>
</feature>
<dbReference type="Gene3D" id="3.55.50.30">
    <property type="match status" value="1"/>
</dbReference>
<proteinExistence type="predicted"/>
<keyword evidence="2" id="KW-0812">Transmembrane</keyword>
<dbReference type="InterPro" id="IPR032508">
    <property type="entry name" value="FecR_C"/>
</dbReference>
<evidence type="ECO:0000259" key="4">
    <source>
        <dbReference type="Pfam" id="PF16344"/>
    </source>
</evidence>
<dbReference type="InterPro" id="IPR012373">
    <property type="entry name" value="Ferrdict_sens_TM"/>
</dbReference>
<feature type="transmembrane region" description="Helical" evidence="2">
    <location>
        <begin position="109"/>
        <end position="127"/>
    </location>
</feature>
<dbReference type="InterPro" id="IPR006860">
    <property type="entry name" value="FecR"/>
</dbReference>
<organism evidence="5 6">
    <name type="scientific">Chitinophaga barathri</name>
    <dbReference type="NCBI Taxonomy" id="1647451"/>
    <lineage>
        <taxon>Bacteria</taxon>
        <taxon>Pseudomonadati</taxon>
        <taxon>Bacteroidota</taxon>
        <taxon>Chitinophagia</taxon>
        <taxon>Chitinophagales</taxon>
        <taxon>Chitinophagaceae</taxon>
        <taxon>Chitinophaga</taxon>
    </lineage>
</organism>